<protein>
    <submittedName>
        <fullName evidence="3">PadR family transcriptional regulator</fullName>
    </submittedName>
</protein>
<name>A0ABV7YBJ1_9ACTN</name>
<gene>
    <name evidence="3" type="ORF">ACFOUW_11370</name>
</gene>
<dbReference type="PANTHER" id="PTHR43252">
    <property type="entry name" value="TRANSCRIPTIONAL REGULATOR YQJI"/>
    <property type="match status" value="1"/>
</dbReference>
<dbReference type="Pfam" id="PF10400">
    <property type="entry name" value="Vir_act_alpha_C"/>
    <property type="match status" value="1"/>
</dbReference>
<dbReference type="InterPro" id="IPR036388">
    <property type="entry name" value="WH-like_DNA-bd_sf"/>
</dbReference>
<organism evidence="3 4">
    <name type="scientific">Tenggerimyces flavus</name>
    <dbReference type="NCBI Taxonomy" id="1708749"/>
    <lineage>
        <taxon>Bacteria</taxon>
        <taxon>Bacillati</taxon>
        <taxon>Actinomycetota</taxon>
        <taxon>Actinomycetes</taxon>
        <taxon>Propionibacteriales</taxon>
        <taxon>Nocardioidaceae</taxon>
        <taxon>Tenggerimyces</taxon>
    </lineage>
</organism>
<feature type="domain" description="Transcription regulator PadR C-terminal" evidence="2">
    <location>
        <begin position="90"/>
        <end position="171"/>
    </location>
</feature>
<dbReference type="InterPro" id="IPR005149">
    <property type="entry name" value="Tscrpt_reg_PadR_N"/>
</dbReference>
<dbReference type="SUPFAM" id="SSF46785">
    <property type="entry name" value="Winged helix' DNA-binding domain"/>
    <property type="match status" value="1"/>
</dbReference>
<dbReference type="PANTHER" id="PTHR43252:SF4">
    <property type="entry name" value="TRANSCRIPTIONAL REGULATORY PROTEIN"/>
    <property type="match status" value="1"/>
</dbReference>
<evidence type="ECO:0000259" key="1">
    <source>
        <dbReference type="Pfam" id="PF03551"/>
    </source>
</evidence>
<keyword evidence="4" id="KW-1185">Reference proteome</keyword>
<comment type="caution">
    <text evidence="3">The sequence shown here is derived from an EMBL/GenBank/DDBJ whole genome shotgun (WGS) entry which is preliminary data.</text>
</comment>
<evidence type="ECO:0000259" key="2">
    <source>
        <dbReference type="Pfam" id="PF10400"/>
    </source>
</evidence>
<evidence type="ECO:0000313" key="4">
    <source>
        <dbReference type="Proteomes" id="UP001595699"/>
    </source>
</evidence>
<dbReference type="Pfam" id="PF03551">
    <property type="entry name" value="PadR"/>
    <property type="match status" value="1"/>
</dbReference>
<dbReference type="InterPro" id="IPR036390">
    <property type="entry name" value="WH_DNA-bd_sf"/>
</dbReference>
<evidence type="ECO:0000313" key="3">
    <source>
        <dbReference type="EMBL" id="MFC3761439.1"/>
    </source>
</evidence>
<dbReference type="Proteomes" id="UP001595699">
    <property type="component" value="Unassembled WGS sequence"/>
</dbReference>
<dbReference type="RefSeq" id="WP_205118501.1">
    <property type="nucleotide sequence ID" value="NZ_JAFBCM010000001.1"/>
</dbReference>
<dbReference type="Gene3D" id="1.10.10.10">
    <property type="entry name" value="Winged helix-like DNA-binding domain superfamily/Winged helix DNA-binding domain"/>
    <property type="match status" value="1"/>
</dbReference>
<dbReference type="EMBL" id="JBHRZH010000008">
    <property type="protein sequence ID" value="MFC3761439.1"/>
    <property type="molecule type" value="Genomic_DNA"/>
</dbReference>
<dbReference type="InterPro" id="IPR018309">
    <property type="entry name" value="Tscrpt_reg_PadR_C"/>
</dbReference>
<feature type="domain" description="Transcription regulator PadR N-terminal" evidence="1">
    <location>
        <begin position="7"/>
        <end position="79"/>
    </location>
</feature>
<accession>A0ABV7YBJ1</accession>
<reference evidence="4" key="1">
    <citation type="journal article" date="2019" name="Int. J. Syst. Evol. Microbiol.">
        <title>The Global Catalogue of Microorganisms (GCM) 10K type strain sequencing project: providing services to taxonomists for standard genome sequencing and annotation.</title>
        <authorList>
            <consortium name="The Broad Institute Genomics Platform"/>
            <consortium name="The Broad Institute Genome Sequencing Center for Infectious Disease"/>
            <person name="Wu L."/>
            <person name="Ma J."/>
        </authorList>
    </citation>
    <scope>NUCLEOTIDE SEQUENCE [LARGE SCALE GENOMIC DNA]</scope>
    <source>
        <strain evidence="4">CGMCC 4.7241</strain>
    </source>
</reference>
<sequence>MSLRYALLGLLADEAASGYVLTKKFEGSLQHYAWHAKHSQIYPELSKLAADGLIEVTEEGPRGRRTYAITEPGRVSLREWMFTRPDSGGVRNEFVLRLFLLPTLEPSDARTLLTAYLQVANEQLEGMAKIFELAGPEWKEEPMSFGHFAAEYGRRSFETLREWAQWALTEVEARDTADAAAEAAER</sequence>
<proteinExistence type="predicted"/>